<evidence type="ECO:0000313" key="2">
    <source>
        <dbReference type="Proteomes" id="UP001177003"/>
    </source>
</evidence>
<gene>
    <name evidence="1" type="ORF">LSALG_LOCUS32827</name>
</gene>
<organism evidence="1 2">
    <name type="scientific">Lactuca saligna</name>
    <name type="common">Willowleaf lettuce</name>
    <dbReference type="NCBI Taxonomy" id="75948"/>
    <lineage>
        <taxon>Eukaryota</taxon>
        <taxon>Viridiplantae</taxon>
        <taxon>Streptophyta</taxon>
        <taxon>Embryophyta</taxon>
        <taxon>Tracheophyta</taxon>
        <taxon>Spermatophyta</taxon>
        <taxon>Magnoliopsida</taxon>
        <taxon>eudicotyledons</taxon>
        <taxon>Gunneridae</taxon>
        <taxon>Pentapetalae</taxon>
        <taxon>asterids</taxon>
        <taxon>campanulids</taxon>
        <taxon>Asterales</taxon>
        <taxon>Asteraceae</taxon>
        <taxon>Cichorioideae</taxon>
        <taxon>Cichorieae</taxon>
        <taxon>Lactucinae</taxon>
        <taxon>Lactuca</taxon>
    </lineage>
</organism>
<keyword evidence="2" id="KW-1185">Reference proteome</keyword>
<dbReference type="AlphaFoldDB" id="A0AA35ZJM5"/>
<reference evidence="1" key="1">
    <citation type="submission" date="2023-04" db="EMBL/GenBank/DDBJ databases">
        <authorList>
            <person name="Vijverberg K."/>
            <person name="Xiong W."/>
            <person name="Schranz E."/>
        </authorList>
    </citation>
    <scope>NUCLEOTIDE SEQUENCE</scope>
</reference>
<protein>
    <submittedName>
        <fullName evidence="1">Uncharacterized protein</fullName>
    </submittedName>
</protein>
<dbReference type="EMBL" id="OX465083">
    <property type="protein sequence ID" value="CAI9293819.1"/>
    <property type="molecule type" value="Genomic_DNA"/>
</dbReference>
<name>A0AA35ZJM5_LACSI</name>
<evidence type="ECO:0000313" key="1">
    <source>
        <dbReference type="EMBL" id="CAI9293819.1"/>
    </source>
</evidence>
<sequence length="129" mass="14117">MIKFATMKRYQACDSTNPPTTSSTPIFSVNASDVGAGVSGFASTHISPLVSPFHTDDPNMIYGDTKDDLQGFTFTRFDIRTGSDEALITKGRLKTIHEKLDSLLQSAKPSSFNDYSQSPIESMLETLTK</sequence>
<dbReference type="Proteomes" id="UP001177003">
    <property type="component" value="Chromosome 7"/>
</dbReference>
<proteinExistence type="predicted"/>
<accession>A0AA35ZJM5</accession>